<dbReference type="STRING" id="543379.A0A232EXH1"/>
<dbReference type="EMBL" id="NNAY01001719">
    <property type="protein sequence ID" value="OXU23136.1"/>
    <property type="molecule type" value="Genomic_DNA"/>
</dbReference>
<evidence type="ECO:0000256" key="2">
    <source>
        <dbReference type="ARBA" id="ARBA00022448"/>
    </source>
</evidence>
<accession>A0A232EXH1</accession>
<feature type="region of interest" description="Disordered" evidence="10">
    <location>
        <begin position="214"/>
        <end position="244"/>
    </location>
</feature>
<evidence type="ECO:0000256" key="9">
    <source>
        <dbReference type="ARBA" id="ARBA00023242"/>
    </source>
</evidence>
<dbReference type="InterPro" id="IPR000156">
    <property type="entry name" value="Ran_bind_dom"/>
</dbReference>
<keyword evidence="8" id="KW-0906">Nuclear pore complex</keyword>
<feature type="region of interest" description="Disordered" evidence="10">
    <location>
        <begin position="964"/>
        <end position="1102"/>
    </location>
</feature>
<keyword evidence="3" id="KW-0677">Repeat</keyword>
<feature type="compositionally biased region" description="Low complexity" evidence="10">
    <location>
        <begin position="1006"/>
        <end position="1042"/>
    </location>
</feature>
<feature type="compositionally biased region" description="Polar residues" evidence="10">
    <location>
        <begin position="866"/>
        <end position="880"/>
    </location>
</feature>
<protein>
    <recommendedName>
        <fullName evidence="11">RanBD1 domain-containing protein</fullName>
    </recommendedName>
</protein>
<keyword evidence="9" id="KW-0539">Nucleus</keyword>
<feature type="compositionally biased region" description="Basic and acidic residues" evidence="10">
    <location>
        <begin position="281"/>
        <end position="290"/>
    </location>
</feature>
<gene>
    <name evidence="12" type="ORF">TSAR_001996</name>
</gene>
<evidence type="ECO:0000256" key="1">
    <source>
        <dbReference type="ARBA" id="ARBA00004567"/>
    </source>
</evidence>
<evidence type="ECO:0000256" key="10">
    <source>
        <dbReference type="SAM" id="MobiDB-lite"/>
    </source>
</evidence>
<dbReference type="SMART" id="SM00160">
    <property type="entry name" value="RanBD"/>
    <property type="match status" value="1"/>
</dbReference>
<dbReference type="PROSITE" id="PS50196">
    <property type="entry name" value="RANBD1"/>
    <property type="match status" value="1"/>
</dbReference>
<feature type="region of interest" description="Disordered" evidence="10">
    <location>
        <begin position="1136"/>
        <end position="1171"/>
    </location>
</feature>
<evidence type="ECO:0000256" key="7">
    <source>
        <dbReference type="ARBA" id="ARBA00023010"/>
    </source>
</evidence>
<dbReference type="InterPro" id="IPR045255">
    <property type="entry name" value="RanBP1-like"/>
</dbReference>
<comment type="caution">
    <text evidence="12">The sequence shown here is derived from an EMBL/GenBank/DDBJ whole genome shotgun (WGS) entry which is preliminary data.</text>
</comment>
<feature type="compositionally biased region" description="Polar residues" evidence="10">
    <location>
        <begin position="22"/>
        <end position="48"/>
    </location>
</feature>
<dbReference type="SUPFAM" id="SSF50729">
    <property type="entry name" value="PH domain-like"/>
    <property type="match status" value="1"/>
</dbReference>
<dbReference type="Gene3D" id="2.30.29.30">
    <property type="entry name" value="Pleckstrin-homology domain (PH domain)/Phosphotyrosine-binding domain (PTB)"/>
    <property type="match status" value="1"/>
</dbReference>
<keyword evidence="7" id="KW-0811">Translocation</keyword>
<keyword evidence="2" id="KW-0813">Transport</keyword>
<keyword evidence="13" id="KW-1185">Reference proteome</keyword>
<feature type="compositionally biased region" description="Polar residues" evidence="10">
    <location>
        <begin position="358"/>
        <end position="370"/>
    </location>
</feature>
<feature type="compositionally biased region" description="Basic and acidic residues" evidence="10">
    <location>
        <begin position="1142"/>
        <end position="1153"/>
    </location>
</feature>
<keyword evidence="4" id="KW-0509">mRNA transport</keyword>
<dbReference type="CDD" id="cd13170">
    <property type="entry name" value="RanBD_NUP50"/>
    <property type="match status" value="1"/>
</dbReference>
<feature type="compositionally biased region" description="Basic and acidic residues" evidence="10">
    <location>
        <begin position="1161"/>
        <end position="1170"/>
    </location>
</feature>
<keyword evidence="6" id="KW-0007">Acetylation</keyword>
<reference evidence="12 13" key="1">
    <citation type="journal article" date="2017" name="Curr. Biol.">
        <title>The Evolution of Venom by Co-option of Single-Copy Genes.</title>
        <authorList>
            <person name="Martinson E.O."/>
            <person name="Mrinalini"/>
            <person name="Kelkar Y.D."/>
            <person name="Chang C.H."/>
            <person name="Werren J.H."/>
        </authorList>
    </citation>
    <scope>NUCLEOTIDE SEQUENCE [LARGE SCALE GENOMIC DNA]</scope>
    <source>
        <strain evidence="12 13">Alberta</strain>
        <tissue evidence="12">Whole body</tissue>
    </source>
</reference>
<feature type="compositionally biased region" description="Low complexity" evidence="10">
    <location>
        <begin position="1065"/>
        <end position="1078"/>
    </location>
</feature>
<dbReference type="GO" id="GO:0006606">
    <property type="term" value="P:protein import into nucleus"/>
    <property type="evidence" value="ECO:0007669"/>
    <property type="project" value="TreeGrafter"/>
</dbReference>
<feature type="compositionally biased region" description="Basic residues" evidence="10">
    <location>
        <begin position="160"/>
        <end position="170"/>
    </location>
</feature>
<evidence type="ECO:0000256" key="3">
    <source>
        <dbReference type="ARBA" id="ARBA00022737"/>
    </source>
</evidence>
<feature type="compositionally biased region" description="Basic and acidic residues" evidence="10">
    <location>
        <begin position="1079"/>
        <end position="1093"/>
    </location>
</feature>
<dbReference type="Pfam" id="PF08911">
    <property type="entry name" value="NUP50"/>
    <property type="match status" value="1"/>
</dbReference>
<name>A0A232EXH1_9HYME</name>
<dbReference type="InterPro" id="IPR011993">
    <property type="entry name" value="PH-like_dom_sf"/>
</dbReference>
<dbReference type="GO" id="GO:0051028">
    <property type="term" value="P:mRNA transport"/>
    <property type="evidence" value="ECO:0007669"/>
    <property type="project" value="UniProtKB-KW"/>
</dbReference>
<feature type="compositionally biased region" description="Polar residues" evidence="10">
    <location>
        <begin position="173"/>
        <end position="186"/>
    </location>
</feature>
<feature type="region of interest" description="Disordered" evidence="10">
    <location>
        <begin position="350"/>
        <end position="411"/>
    </location>
</feature>
<feature type="region of interest" description="Disordered" evidence="10">
    <location>
        <begin position="1"/>
        <end position="48"/>
    </location>
</feature>
<dbReference type="PANTHER" id="PTHR23138:SF141">
    <property type="entry name" value="NUCLEAR PORE COMPLEX PROTEIN NUP50"/>
    <property type="match status" value="1"/>
</dbReference>
<dbReference type="PANTHER" id="PTHR23138">
    <property type="entry name" value="RAN BINDING PROTEIN"/>
    <property type="match status" value="1"/>
</dbReference>
<evidence type="ECO:0000313" key="13">
    <source>
        <dbReference type="Proteomes" id="UP000215335"/>
    </source>
</evidence>
<comment type="subcellular location">
    <subcellularLocation>
        <location evidence="1">Nucleus</location>
        <location evidence="1">Nuclear pore complex</location>
    </subcellularLocation>
</comment>
<feature type="compositionally biased region" description="Low complexity" evidence="10">
    <location>
        <begin position="10"/>
        <end position="21"/>
    </location>
</feature>
<proteinExistence type="predicted"/>
<dbReference type="GO" id="GO:0005643">
    <property type="term" value="C:nuclear pore"/>
    <property type="evidence" value="ECO:0007669"/>
    <property type="project" value="UniProtKB-SubCell"/>
</dbReference>
<feature type="region of interest" description="Disordered" evidence="10">
    <location>
        <begin position="157"/>
        <end position="186"/>
    </location>
</feature>
<evidence type="ECO:0000313" key="12">
    <source>
        <dbReference type="EMBL" id="OXU23136.1"/>
    </source>
</evidence>
<feature type="domain" description="RanBD1" evidence="11">
    <location>
        <begin position="1133"/>
        <end position="1280"/>
    </location>
</feature>
<evidence type="ECO:0000256" key="6">
    <source>
        <dbReference type="ARBA" id="ARBA00022990"/>
    </source>
</evidence>
<evidence type="ECO:0000256" key="5">
    <source>
        <dbReference type="ARBA" id="ARBA00022927"/>
    </source>
</evidence>
<dbReference type="Pfam" id="PF00638">
    <property type="entry name" value="Ran_BP1"/>
    <property type="match status" value="1"/>
</dbReference>
<dbReference type="AlphaFoldDB" id="A0A232EXH1"/>
<feature type="region of interest" description="Disordered" evidence="10">
    <location>
        <begin position="265"/>
        <end position="290"/>
    </location>
</feature>
<feature type="compositionally biased region" description="Basic and acidic residues" evidence="10">
    <location>
        <begin position="897"/>
        <end position="918"/>
    </location>
</feature>
<sequence length="1280" mass="141845">MSLPVVNLTSDSDSSSSSSESGDNVNNKARNSRINASQTDSSHNQRSGFQNVQATHSYGIQSEVIKDPLFKILFRDELTSRKYRQRLEDIIKFVLTNEVDENIQNQSSLVLDIYDPKLDKLSASQTQAAQSFMQAAQQGSSISTNYIHQMAHSNIALSNTKKKIKRKRKSQQSEESTSRIPSSPCVQQAIPQAVSQAGQETPIDVSHIKLEKLDDTIPFDSKQQPSDKSELPNSEKPVIQTQHPSLALPTLSLIKEIPEATINSTIEIKQESPQKSNPSNSEKKLEDSYKLQETNRPIQQSPLLTQSLATPSSILTQEAPKIPTNSLMHLQPDIRNNTNLLNFEKIPTSEKLEPKYPPQQQYSEIPSHSTTETHSKPELAEVDFNSRKHKLESQDIEDSYNSKKKPRIKTKDEMDTSLTKGIYEVILDDSNYSQLETNLETCFENSAIKIGSYGYYDPDKSVFLSKDGLSFAIQNINGRRPKILSIELDDILKVLVHFSKIRPALFFFVTTRSAIQIRTLLSMDDPSGPYFDPNSLDLKHQRIAILPAKISDESEVSQIVTIDVDIRDVIKVEIYFSRCIPMLFLYITTKAARKIRNKIGMTDKAGFYLDPEGDEGCHALKEWFLKKKIKKLDKETAKDILARSFKNNKEKIYMTITRTGDSFLEANISRLGAVDGSDKNDERVVKTEHNADRVKSAENNDNKVLQTAVSTAKINTNTEQSKRKPTEEDVESIEIISNSCIRIKAECIKVGSYRYNKDPTSVIISTERFNFDLPKIHDDNWNQEDEPEEAGTFKKASEDVLSKRVVKAARRRLPQSGDESTKSAFGGFTGFKSIPAGGTSTASPFSFLAKAKSESSASTTSSSSFIPNKTPATNGSTKISENGIGIYPASSNPLGSKDTKMTKPTSTEKESPSPKKPSEYYAKLKGLNQSVAQWIKSHVDANPVCILTPIFRDYEKYLKEIEAKHGKELDSSKTETKSNTQSELKQTEKVQPASQAEKKQENFIFGSSTSKLSTEGSSEGWKPEKSIFGSSSSSSKSIFSSGDKSDAKSPFSATSTMTADKNPFLSKSPSLAKSPSATETKKDEESNKSEEKTSTGLTFPQSSLGSATFSFGQSSSTSTAAAGFSFGSGKPFTFGSAVSKPAESEEKSGKNEEKEDEDDEPPKPDFKPVTEEGSIYEQKCKVFVKKDGNYSDRGVGTLFLKPAPNDKMQLIVRAVNSLGNLLLNTLLNESIPIKRLNKTNIMLVCLPLPTAEPPPVATLLRVKTPEEADALFEALEKHKK</sequence>
<dbReference type="Proteomes" id="UP000215335">
    <property type="component" value="Unassembled WGS sequence"/>
</dbReference>
<evidence type="ECO:0000256" key="4">
    <source>
        <dbReference type="ARBA" id="ARBA00022816"/>
    </source>
</evidence>
<feature type="compositionally biased region" description="Polar residues" evidence="10">
    <location>
        <begin position="265"/>
        <end position="280"/>
    </location>
</feature>
<evidence type="ECO:0000256" key="8">
    <source>
        <dbReference type="ARBA" id="ARBA00023132"/>
    </source>
</evidence>
<feature type="region of interest" description="Disordered" evidence="10">
    <location>
        <begin position="858"/>
        <end position="920"/>
    </location>
</feature>
<feature type="compositionally biased region" description="Basic and acidic residues" evidence="10">
    <location>
        <begin position="964"/>
        <end position="976"/>
    </location>
</feature>
<organism evidence="12 13">
    <name type="scientific">Trichomalopsis sarcophagae</name>
    <dbReference type="NCBI Taxonomy" id="543379"/>
    <lineage>
        <taxon>Eukaryota</taxon>
        <taxon>Metazoa</taxon>
        <taxon>Ecdysozoa</taxon>
        <taxon>Arthropoda</taxon>
        <taxon>Hexapoda</taxon>
        <taxon>Insecta</taxon>
        <taxon>Pterygota</taxon>
        <taxon>Neoptera</taxon>
        <taxon>Endopterygota</taxon>
        <taxon>Hymenoptera</taxon>
        <taxon>Apocrita</taxon>
        <taxon>Proctotrupomorpha</taxon>
        <taxon>Chalcidoidea</taxon>
        <taxon>Pteromalidae</taxon>
        <taxon>Pteromalinae</taxon>
        <taxon>Trichomalopsis</taxon>
    </lineage>
</organism>
<evidence type="ECO:0000259" key="11">
    <source>
        <dbReference type="PROSITE" id="PS50196"/>
    </source>
</evidence>
<keyword evidence="5" id="KW-0653">Protein transport</keyword>
<dbReference type="OrthoDB" id="10062131at2759"/>
<dbReference type="InterPro" id="IPR015007">
    <property type="entry name" value="NUP2/50/61"/>
</dbReference>